<dbReference type="Proteomes" id="UP001140094">
    <property type="component" value="Unassembled WGS sequence"/>
</dbReference>
<keyword evidence="3" id="KW-1185">Reference proteome</keyword>
<accession>A0A9W8LSD0</accession>
<evidence type="ECO:0000313" key="3">
    <source>
        <dbReference type="Proteomes" id="UP001140094"/>
    </source>
</evidence>
<feature type="compositionally biased region" description="Low complexity" evidence="1">
    <location>
        <begin position="46"/>
        <end position="63"/>
    </location>
</feature>
<feature type="region of interest" description="Disordered" evidence="1">
    <location>
        <begin position="1"/>
        <end position="22"/>
    </location>
</feature>
<feature type="region of interest" description="Disordered" evidence="1">
    <location>
        <begin position="46"/>
        <end position="101"/>
    </location>
</feature>
<organism evidence="2 3">
    <name type="scientific">Coemansia guatemalensis</name>
    <dbReference type="NCBI Taxonomy" id="2761395"/>
    <lineage>
        <taxon>Eukaryota</taxon>
        <taxon>Fungi</taxon>
        <taxon>Fungi incertae sedis</taxon>
        <taxon>Zoopagomycota</taxon>
        <taxon>Kickxellomycotina</taxon>
        <taxon>Kickxellomycetes</taxon>
        <taxon>Kickxellales</taxon>
        <taxon>Kickxellaceae</taxon>
        <taxon>Coemansia</taxon>
    </lineage>
</organism>
<evidence type="ECO:0000256" key="1">
    <source>
        <dbReference type="SAM" id="MobiDB-lite"/>
    </source>
</evidence>
<feature type="compositionally biased region" description="Polar residues" evidence="1">
    <location>
        <begin position="1"/>
        <end position="13"/>
    </location>
</feature>
<dbReference type="EMBL" id="JANBUO010001024">
    <property type="protein sequence ID" value="KAJ2800242.1"/>
    <property type="molecule type" value="Genomic_DNA"/>
</dbReference>
<evidence type="ECO:0000313" key="2">
    <source>
        <dbReference type="EMBL" id="KAJ2800242.1"/>
    </source>
</evidence>
<feature type="non-terminal residue" evidence="2">
    <location>
        <position position="101"/>
    </location>
</feature>
<feature type="compositionally biased region" description="Polar residues" evidence="1">
    <location>
        <begin position="91"/>
        <end position="101"/>
    </location>
</feature>
<reference evidence="2" key="1">
    <citation type="submission" date="2022-07" db="EMBL/GenBank/DDBJ databases">
        <title>Phylogenomic reconstructions and comparative analyses of Kickxellomycotina fungi.</title>
        <authorList>
            <person name="Reynolds N.K."/>
            <person name="Stajich J.E."/>
            <person name="Barry K."/>
            <person name="Grigoriev I.V."/>
            <person name="Crous P."/>
            <person name="Smith M.E."/>
        </authorList>
    </citation>
    <scope>NUCLEOTIDE SEQUENCE</scope>
    <source>
        <strain evidence="2">NRRL 1565</strain>
    </source>
</reference>
<gene>
    <name evidence="2" type="ORF">H4R20_004133</name>
</gene>
<protein>
    <submittedName>
        <fullName evidence="2">Uncharacterized protein</fullName>
    </submittedName>
</protein>
<proteinExistence type="predicted"/>
<name>A0A9W8LSD0_9FUNG</name>
<comment type="caution">
    <text evidence="2">The sequence shown here is derived from an EMBL/GenBank/DDBJ whole genome shotgun (WGS) entry which is preliminary data.</text>
</comment>
<dbReference type="AlphaFoldDB" id="A0A9W8LSD0"/>
<sequence>MDRPQANYQTTGGRSPEPLEYTAPSFSANVRNTAQARANYNYNGYANTGGLTGSLRSTRSTGTNAYSRGEVSSAARAPQGSLRRHAAFAQEGNSNRQAYDS</sequence>